<proteinExistence type="predicted"/>
<evidence type="ECO:0000313" key="3">
    <source>
        <dbReference type="EMBL" id="CAB5219496.1"/>
    </source>
</evidence>
<sequence length="54" mass="5859">MVAVISNERISEILESSKIINTKDLGHSVVHEVIHENTPKVIVASSVGDSFKIS</sequence>
<accession>A0A6J7WNK7</accession>
<evidence type="ECO:0000313" key="2">
    <source>
        <dbReference type="EMBL" id="CAB4123952.1"/>
    </source>
</evidence>
<dbReference type="EMBL" id="LR798268">
    <property type="protein sequence ID" value="CAB5219496.1"/>
    <property type="molecule type" value="Genomic_DNA"/>
</dbReference>
<reference evidence="3" key="1">
    <citation type="submission" date="2020-05" db="EMBL/GenBank/DDBJ databases">
        <authorList>
            <person name="Chiriac C."/>
            <person name="Salcher M."/>
            <person name="Ghai R."/>
            <person name="Kavagutti S V."/>
        </authorList>
    </citation>
    <scope>NUCLEOTIDE SEQUENCE</scope>
</reference>
<protein>
    <submittedName>
        <fullName evidence="3">Uncharacterized protein</fullName>
    </submittedName>
</protein>
<dbReference type="EMBL" id="LR796176">
    <property type="protein sequence ID" value="CAB4123952.1"/>
    <property type="molecule type" value="Genomic_DNA"/>
</dbReference>
<name>A0A6J7WNK7_9CAUD</name>
<evidence type="ECO:0000313" key="1">
    <source>
        <dbReference type="EMBL" id="CAB4122243.1"/>
    </source>
</evidence>
<organism evidence="3">
    <name type="scientific">uncultured Caudovirales phage</name>
    <dbReference type="NCBI Taxonomy" id="2100421"/>
    <lineage>
        <taxon>Viruses</taxon>
        <taxon>Duplodnaviria</taxon>
        <taxon>Heunggongvirae</taxon>
        <taxon>Uroviricota</taxon>
        <taxon>Caudoviricetes</taxon>
        <taxon>Peduoviridae</taxon>
        <taxon>Maltschvirus</taxon>
        <taxon>Maltschvirus maltsch</taxon>
    </lineage>
</organism>
<gene>
    <name evidence="3" type="ORF">UFOVP220_90</name>
    <name evidence="1" type="ORF">UFOVP26_143</name>
    <name evidence="2" type="ORF">UFOVP44_99</name>
</gene>
<dbReference type="EMBL" id="LR796152">
    <property type="protein sequence ID" value="CAB4122243.1"/>
    <property type="molecule type" value="Genomic_DNA"/>
</dbReference>